<feature type="transmembrane region" description="Helical" evidence="1">
    <location>
        <begin position="6"/>
        <end position="23"/>
    </location>
</feature>
<protein>
    <submittedName>
        <fullName evidence="2">Membrane protein YmcC</fullName>
    </submittedName>
</protein>
<dbReference type="EMBL" id="BOVJ01000126">
    <property type="protein sequence ID" value="GIQ65263.1"/>
    <property type="molecule type" value="Genomic_DNA"/>
</dbReference>
<accession>A0ABQ4NAK8</accession>
<evidence type="ECO:0000313" key="2">
    <source>
        <dbReference type="EMBL" id="GIQ65263.1"/>
    </source>
</evidence>
<feature type="transmembrane region" description="Helical" evidence="1">
    <location>
        <begin position="152"/>
        <end position="172"/>
    </location>
</feature>
<evidence type="ECO:0000313" key="3">
    <source>
        <dbReference type="Proteomes" id="UP000680304"/>
    </source>
</evidence>
<evidence type="ECO:0000256" key="1">
    <source>
        <dbReference type="SAM" id="Phobius"/>
    </source>
</evidence>
<dbReference type="Proteomes" id="UP000680304">
    <property type="component" value="Unassembled WGS sequence"/>
</dbReference>
<name>A0ABQ4NAK8_9BACL</name>
<feature type="transmembrane region" description="Helical" evidence="1">
    <location>
        <begin position="59"/>
        <end position="79"/>
    </location>
</feature>
<keyword evidence="1" id="KW-0812">Transmembrane</keyword>
<feature type="transmembrane region" description="Helical" evidence="1">
    <location>
        <begin position="122"/>
        <end position="140"/>
    </location>
</feature>
<comment type="caution">
    <text evidence="2">The sequence shown here is derived from an EMBL/GenBank/DDBJ whole genome shotgun (WGS) entry which is preliminary data.</text>
</comment>
<feature type="transmembrane region" description="Helical" evidence="1">
    <location>
        <begin position="35"/>
        <end position="53"/>
    </location>
</feature>
<keyword evidence="1" id="KW-1133">Transmembrane helix</keyword>
<reference evidence="2 3" key="1">
    <citation type="submission" date="2021-04" db="EMBL/GenBank/DDBJ databases">
        <title>Draft genome sequence of Paenibacillus cisolokensis, LC2-13A.</title>
        <authorList>
            <person name="Uke A."/>
            <person name="Chhe C."/>
            <person name="Baramee S."/>
            <person name="Kosugi A."/>
        </authorList>
    </citation>
    <scope>NUCLEOTIDE SEQUENCE [LARGE SCALE GENOMIC DNA]</scope>
    <source>
        <strain evidence="2 3">LC2-13A</strain>
    </source>
</reference>
<dbReference type="RefSeq" id="WP_213529750.1">
    <property type="nucleotide sequence ID" value="NZ_BOVJ01000126.1"/>
</dbReference>
<proteinExistence type="predicted"/>
<keyword evidence="1" id="KW-0472">Membrane</keyword>
<gene>
    <name evidence="2" type="primary">ymcC</name>
    <name evidence="2" type="ORF">PACILC2_38310</name>
</gene>
<organism evidence="2 3">
    <name type="scientific">Paenibacillus cisolokensis</name>
    <dbReference type="NCBI Taxonomy" id="1658519"/>
    <lineage>
        <taxon>Bacteria</taxon>
        <taxon>Bacillati</taxon>
        <taxon>Bacillota</taxon>
        <taxon>Bacilli</taxon>
        <taxon>Bacillales</taxon>
        <taxon>Paenibacillaceae</taxon>
        <taxon>Paenibacillus</taxon>
    </lineage>
</organism>
<keyword evidence="3" id="KW-1185">Reference proteome</keyword>
<sequence>MIGWLIVACEIGFWVLVLAGLFARYMMRRPRLGGILLLLTPLVDLFLLAFTVIDMKNGAEAGVFHGLAAVYIGVTVAFGHRMIRWADERFAYRFAGGEKPRKASRYGSERARAERAGWYRHLLAWAIGTALMMGMILLVGNPEQTGTLLAQARIWTVVLAIDFIISFSYTIWPKKEERRA</sequence>